<evidence type="ECO:0000313" key="2">
    <source>
        <dbReference type="Proteomes" id="UP000319783"/>
    </source>
</evidence>
<evidence type="ECO:0000313" key="1">
    <source>
        <dbReference type="EMBL" id="TLD40404.1"/>
    </source>
</evidence>
<name>A0A533Q701_9BACT</name>
<dbReference type="EMBL" id="SULG01000104">
    <property type="protein sequence ID" value="TLD40404.1"/>
    <property type="molecule type" value="Genomic_DNA"/>
</dbReference>
<gene>
    <name evidence="1" type="ORF">JETT_3339</name>
</gene>
<accession>A0A533Q701</accession>
<protein>
    <submittedName>
        <fullName evidence="1">Uncharacterized protein</fullName>
    </submittedName>
</protein>
<dbReference type="AlphaFoldDB" id="A0A533Q701"/>
<sequence>MKKIKGIFPTKYTLIRYVSQEILLMENACKIRDVQVNKMFLQITL</sequence>
<comment type="caution">
    <text evidence="1">The sequence shown here is derived from an EMBL/GenBank/DDBJ whole genome shotgun (WGS) entry which is preliminary data.</text>
</comment>
<reference evidence="1 2" key="1">
    <citation type="submission" date="2019-04" db="EMBL/GenBank/DDBJ databases">
        <title>Genome of a novel bacterium Candidatus Jettenia ecosi reconstructed from metagenome of an anammox bioreactor.</title>
        <authorList>
            <person name="Mardanov A.V."/>
            <person name="Beletsky A.V."/>
            <person name="Ravin N.V."/>
            <person name="Botchkova E.A."/>
            <person name="Litti Y.V."/>
            <person name="Nozhevnikova A.N."/>
        </authorList>
    </citation>
    <scope>NUCLEOTIDE SEQUENCE [LARGE SCALE GENOMIC DNA]</scope>
    <source>
        <strain evidence="1">J2</strain>
    </source>
</reference>
<organism evidence="1 2">
    <name type="scientific">Candidatus Jettenia ecosi</name>
    <dbReference type="NCBI Taxonomy" id="2494326"/>
    <lineage>
        <taxon>Bacteria</taxon>
        <taxon>Pseudomonadati</taxon>
        <taxon>Planctomycetota</taxon>
        <taxon>Candidatus Brocadiia</taxon>
        <taxon>Candidatus Brocadiales</taxon>
        <taxon>Candidatus Brocadiaceae</taxon>
        <taxon>Candidatus Jettenia</taxon>
    </lineage>
</organism>
<proteinExistence type="predicted"/>
<dbReference type="Proteomes" id="UP000319783">
    <property type="component" value="Unassembled WGS sequence"/>
</dbReference>